<dbReference type="Gramene" id="PRQ44328">
    <property type="protein sequence ID" value="PRQ44328"/>
    <property type="gene ID" value="RchiOBHm_Chr3g0478041"/>
</dbReference>
<reference evidence="1 2" key="1">
    <citation type="journal article" date="2018" name="Nat. Genet.">
        <title>The Rosa genome provides new insights in the design of modern roses.</title>
        <authorList>
            <person name="Bendahmane M."/>
        </authorList>
    </citation>
    <scope>NUCLEOTIDE SEQUENCE [LARGE SCALE GENOMIC DNA]</scope>
    <source>
        <strain evidence="2">cv. Old Blush</strain>
    </source>
</reference>
<dbReference type="AlphaFoldDB" id="A0A2P6RD18"/>
<sequence>MCDLKSLDFNDAPFYQVPALEHNVKIQKCTSSGSLCAKLECANSSHSIAD</sequence>
<proteinExistence type="predicted"/>
<organism evidence="1 2">
    <name type="scientific">Rosa chinensis</name>
    <name type="common">China rose</name>
    <dbReference type="NCBI Taxonomy" id="74649"/>
    <lineage>
        <taxon>Eukaryota</taxon>
        <taxon>Viridiplantae</taxon>
        <taxon>Streptophyta</taxon>
        <taxon>Embryophyta</taxon>
        <taxon>Tracheophyta</taxon>
        <taxon>Spermatophyta</taxon>
        <taxon>Magnoliopsida</taxon>
        <taxon>eudicotyledons</taxon>
        <taxon>Gunneridae</taxon>
        <taxon>Pentapetalae</taxon>
        <taxon>rosids</taxon>
        <taxon>fabids</taxon>
        <taxon>Rosales</taxon>
        <taxon>Rosaceae</taxon>
        <taxon>Rosoideae</taxon>
        <taxon>Rosoideae incertae sedis</taxon>
        <taxon>Rosa</taxon>
    </lineage>
</organism>
<accession>A0A2P6RD18</accession>
<keyword evidence="2" id="KW-1185">Reference proteome</keyword>
<evidence type="ECO:0000313" key="1">
    <source>
        <dbReference type="EMBL" id="PRQ44328.1"/>
    </source>
</evidence>
<name>A0A2P6RD18_ROSCH</name>
<protein>
    <submittedName>
        <fullName evidence="1">Uncharacterized protein</fullName>
    </submittedName>
</protein>
<evidence type="ECO:0000313" key="2">
    <source>
        <dbReference type="Proteomes" id="UP000238479"/>
    </source>
</evidence>
<dbReference type="EMBL" id="PDCK01000041">
    <property type="protein sequence ID" value="PRQ44328.1"/>
    <property type="molecule type" value="Genomic_DNA"/>
</dbReference>
<dbReference type="Proteomes" id="UP000238479">
    <property type="component" value="Chromosome 3"/>
</dbReference>
<comment type="caution">
    <text evidence="1">The sequence shown here is derived from an EMBL/GenBank/DDBJ whole genome shotgun (WGS) entry which is preliminary data.</text>
</comment>
<gene>
    <name evidence="1" type="ORF">RchiOBHm_Chr3g0478041</name>
</gene>